<reference evidence="2" key="1">
    <citation type="journal article" date="2019" name="Int. J. Syst. Evol. Microbiol.">
        <title>The Global Catalogue of Microorganisms (GCM) 10K type strain sequencing project: providing services to taxonomists for standard genome sequencing and annotation.</title>
        <authorList>
            <consortium name="The Broad Institute Genomics Platform"/>
            <consortium name="The Broad Institute Genome Sequencing Center for Infectious Disease"/>
            <person name="Wu L."/>
            <person name="Ma J."/>
        </authorList>
    </citation>
    <scope>NUCLEOTIDE SEQUENCE [LARGE SCALE GENOMIC DNA]</scope>
    <source>
        <strain evidence="2">JCM 17927</strain>
    </source>
</reference>
<dbReference type="Proteomes" id="UP001501175">
    <property type="component" value="Unassembled WGS sequence"/>
</dbReference>
<dbReference type="SUPFAM" id="SSF47240">
    <property type="entry name" value="Ferritin-like"/>
    <property type="match status" value="1"/>
</dbReference>
<keyword evidence="2" id="KW-1185">Reference proteome</keyword>
<sequence>MNLFNIFTEIENIDADAVERINYYSRRQMFRLGAKAAAAAVPATFAAIGSAYGQGAVPTVTEVLNFALTLEYLEAEFYRMGLMAPNLIPAQDRAVFMQISKHEDAHVKLLQVALGAAAVMKPNFKFPGDAFTNYQTFMFLAKALEDTGVRAYKGQAQFLTVNKDVLTVALRIHSVEARHAAEVRRLMGIKEWPSDPNEQPTAVYAGEVNTIHGGVNVAQLVANMMPVERVREAFDEPLTKEAVLAIAGPFIG</sequence>
<dbReference type="InterPro" id="IPR009078">
    <property type="entry name" value="Ferritin-like_SF"/>
</dbReference>
<organism evidence="1 2">
    <name type="scientific">Nibrella saemangeumensis</name>
    <dbReference type="NCBI Taxonomy" id="1084526"/>
    <lineage>
        <taxon>Bacteria</taxon>
        <taxon>Pseudomonadati</taxon>
        <taxon>Bacteroidota</taxon>
        <taxon>Cytophagia</taxon>
        <taxon>Cytophagales</taxon>
        <taxon>Spirosomataceae</taxon>
        <taxon>Nibrella</taxon>
    </lineage>
</organism>
<dbReference type="RefSeq" id="WP_345240459.1">
    <property type="nucleotide sequence ID" value="NZ_BAABHD010000005.1"/>
</dbReference>
<evidence type="ECO:0000313" key="1">
    <source>
        <dbReference type="EMBL" id="GAA4448449.1"/>
    </source>
</evidence>
<accession>A0ABP8MF63</accession>
<evidence type="ECO:0000313" key="2">
    <source>
        <dbReference type="Proteomes" id="UP001501175"/>
    </source>
</evidence>
<dbReference type="Pfam" id="PF13668">
    <property type="entry name" value="Ferritin_2"/>
    <property type="match status" value="1"/>
</dbReference>
<gene>
    <name evidence="1" type="ORF">GCM10023189_06320</name>
</gene>
<proteinExistence type="predicted"/>
<protein>
    <recommendedName>
        <fullName evidence="3">Ferritin-like domain-containing protein</fullName>
    </recommendedName>
</protein>
<comment type="caution">
    <text evidence="1">The sequence shown here is derived from an EMBL/GenBank/DDBJ whole genome shotgun (WGS) entry which is preliminary data.</text>
</comment>
<dbReference type="EMBL" id="BAABHD010000005">
    <property type="protein sequence ID" value="GAA4448449.1"/>
    <property type="molecule type" value="Genomic_DNA"/>
</dbReference>
<name>A0ABP8MF63_9BACT</name>
<evidence type="ECO:0008006" key="3">
    <source>
        <dbReference type="Google" id="ProtNLM"/>
    </source>
</evidence>